<organism evidence="2 3">
    <name type="scientific">Herpetosiphon aurantiacus (strain ATCC 23779 / DSM 785 / 114-95)</name>
    <dbReference type="NCBI Taxonomy" id="316274"/>
    <lineage>
        <taxon>Bacteria</taxon>
        <taxon>Bacillati</taxon>
        <taxon>Chloroflexota</taxon>
        <taxon>Chloroflexia</taxon>
        <taxon>Herpetosiphonales</taxon>
        <taxon>Herpetosiphonaceae</taxon>
        <taxon>Herpetosiphon</taxon>
    </lineage>
</organism>
<dbReference type="GO" id="GO:1902929">
    <property type="term" value="C:plasma membrane of growing cell tip"/>
    <property type="evidence" value="ECO:0007669"/>
    <property type="project" value="TreeGrafter"/>
</dbReference>
<dbReference type="HOGENOM" id="CLU_381197_0_0_0"/>
<dbReference type="InParanoid" id="A9AXW4"/>
<dbReference type="eggNOG" id="COG5563">
    <property type="taxonomic scope" value="Bacteria"/>
</dbReference>
<keyword evidence="3" id="KW-1185">Reference proteome</keyword>
<feature type="compositionally biased region" description="Pro residues" evidence="1">
    <location>
        <begin position="687"/>
        <end position="699"/>
    </location>
</feature>
<sequence>MRSTIRLLIGLAIAGVLLLGSRLGVNAYQPARGLPIAGTWDTTFAQNLQQPATISSLTIDQNGDLYVLGDFHYVNGQAINGLTKWDGTTWETFNLEPDDINKIRAVTTYSDTLYIAGRFKTLQQQILNGVAAWNDTTFQALGSGLSGTLEEAAAEPIAYALHVYSDTLYIGGNFSFFNGGESYGIAQWNGAGIAQSVEFNSTVGSFISTPEGIIAAGEFWTVNFEPAQLARREYNRWTPINFGWPSMTLQAYTIHDTPYLVTRSRYAPYPSQLYRWQNSQRQLIGPTHPGAIDMLVGFDDTFYMQSGNKLWFLNQNQWVPAQLPFEISKLTALASDGETLYLAGDLTVDGQSRQLVAWDGSTTQSLGSFVGKQNVQSITGDFGQPMIATKPITVSNSGTIQRWNGSQWNTLAFGDTTISEAQLQTLGQRAYVLLNVPRALNSAAPASNIWHWENESWQSGVLSTTSSIKWHRSGQQLFTVLLPLQSNLPITGVVEFDGETLTQRLAINSLSPYEEQVFVHHNEFYLLIIAPWQWVDFLHIYKWDGIYWQSLPTQSLAKIDHYFAAWNNQLYMANTDGQLYRFDQAMQPIQIAQFDGPITTMQSLEGGGLYIGGDFMQVDGVTTGPIARFDGTTFRGLPSYPNGTVRKLAVDYNQLYIVGDFSKVGQVDSLGVAVFSFATPELTPTPTNTPTPTSTPTPTPTATISPTPAEISYRVYAPLTWAKPEE</sequence>
<dbReference type="STRING" id="316274.Haur_2290"/>
<dbReference type="EMBL" id="CP000875">
    <property type="protein sequence ID" value="ABX04930.1"/>
    <property type="molecule type" value="Genomic_DNA"/>
</dbReference>
<protein>
    <submittedName>
        <fullName evidence="2">Uncharacterized protein</fullName>
    </submittedName>
</protein>
<dbReference type="PANTHER" id="PTHR31778">
    <property type="entry name" value="BUD SITE SELECTION PROTEIN RAX2"/>
    <property type="match status" value="1"/>
</dbReference>
<gene>
    <name evidence="2" type="ordered locus">Haur_2290</name>
</gene>
<reference evidence="2 3" key="1">
    <citation type="journal article" date="2011" name="Stand. Genomic Sci.">
        <title>Complete genome sequence of the filamentous gliding predatory bacterium Herpetosiphon aurantiacus type strain (114-95(T)).</title>
        <authorList>
            <person name="Kiss H."/>
            <person name="Nett M."/>
            <person name="Domin N."/>
            <person name="Martin K."/>
            <person name="Maresca J.A."/>
            <person name="Copeland A."/>
            <person name="Lapidus A."/>
            <person name="Lucas S."/>
            <person name="Berry K.W."/>
            <person name="Glavina Del Rio T."/>
            <person name="Dalin E."/>
            <person name="Tice H."/>
            <person name="Pitluck S."/>
            <person name="Richardson P."/>
            <person name="Bruce D."/>
            <person name="Goodwin L."/>
            <person name="Han C."/>
            <person name="Detter J.C."/>
            <person name="Schmutz J."/>
            <person name="Brettin T."/>
            <person name="Land M."/>
            <person name="Hauser L."/>
            <person name="Kyrpides N.C."/>
            <person name="Ivanova N."/>
            <person name="Goker M."/>
            <person name="Woyke T."/>
            <person name="Klenk H.P."/>
            <person name="Bryant D.A."/>
        </authorList>
    </citation>
    <scope>NUCLEOTIDE SEQUENCE [LARGE SCALE GENOMIC DNA]</scope>
    <source>
        <strain evidence="3">ATCC 23779 / DSM 785 / 114-95</strain>
    </source>
</reference>
<dbReference type="AlphaFoldDB" id="A9AXW4"/>
<proteinExistence type="predicted"/>
<evidence type="ECO:0000313" key="3">
    <source>
        <dbReference type="Proteomes" id="UP000000787"/>
    </source>
</evidence>
<accession>A9AXW4</accession>
<dbReference type="SUPFAM" id="SSF69322">
    <property type="entry name" value="Tricorn protease domain 2"/>
    <property type="match status" value="1"/>
</dbReference>
<feature type="region of interest" description="Disordered" evidence="1">
    <location>
        <begin position="681"/>
        <end position="707"/>
    </location>
</feature>
<dbReference type="BioCyc" id="HAUR316274:GHYA-2318-MONOMER"/>
<dbReference type="PANTHER" id="PTHR31778:SF2">
    <property type="entry name" value="BUD SITE SELECTION PROTEIN RAX2"/>
    <property type="match status" value="1"/>
</dbReference>
<evidence type="ECO:0000313" key="2">
    <source>
        <dbReference type="EMBL" id="ABX04930.1"/>
    </source>
</evidence>
<name>A9AXW4_HERA2</name>
<evidence type="ECO:0000256" key="1">
    <source>
        <dbReference type="SAM" id="MobiDB-lite"/>
    </source>
</evidence>
<dbReference type="KEGG" id="hau:Haur_2290"/>
<dbReference type="Proteomes" id="UP000000787">
    <property type="component" value="Chromosome"/>
</dbReference>